<evidence type="ECO:0000256" key="2">
    <source>
        <dbReference type="ARBA" id="ARBA00023015"/>
    </source>
</evidence>
<feature type="compositionally biased region" description="Polar residues" evidence="6">
    <location>
        <begin position="347"/>
        <end position="360"/>
    </location>
</feature>
<dbReference type="PROSITE" id="PS51968">
    <property type="entry name" value="GRH_CP2_DB"/>
    <property type="match status" value="1"/>
</dbReference>
<keyword evidence="5" id="KW-0539">Nucleus</keyword>
<dbReference type="GO" id="GO:0000978">
    <property type="term" value="F:RNA polymerase II cis-regulatory region sequence-specific DNA binding"/>
    <property type="evidence" value="ECO:0007669"/>
    <property type="project" value="TreeGrafter"/>
</dbReference>
<evidence type="ECO:0000256" key="5">
    <source>
        <dbReference type="ARBA" id="ARBA00023242"/>
    </source>
</evidence>
<evidence type="ECO:0000313" key="9">
    <source>
        <dbReference type="Proteomes" id="UP001147747"/>
    </source>
</evidence>
<evidence type="ECO:0000256" key="4">
    <source>
        <dbReference type="ARBA" id="ARBA00023163"/>
    </source>
</evidence>
<feature type="region of interest" description="Disordered" evidence="6">
    <location>
        <begin position="402"/>
        <end position="447"/>
    </location>
</feature>
<name>A0A9W9W118_9EURO</name>
<comment type="subcellular location">
    <subcellularLocation>
        <location evidence="1">Nucleus</location>
    </subcellularLocation>
</comment>
<comment type="caution">
    <text evidence="8">The sequence shown here is derived from an EMBL/GenBank/DDBJ whole genome shotgun (WGS) entry which is preliminary data.</text>
</comment>
<gene>
    <name evidence="8" type="ORF">N7509_004841</name>
</gene>
<reference evidence="8" key="1">
    <citation type="submission" date="2022-12" db="EMBL/GenBank/DDBJ databases">
        <authorList>
            <person name="Petersen C."/>
        </authorList>
    </citation>
    <scope>NUCLEOTIDE SEQUENCE</scope>
    <source>
        <strain evidence="8">IBT 29677</strain>
    </source>
</reference>
<dbReference type="PANTHER" id="PTHR11037">
    <property type="entry name" value="TRANSCRIPTION FACTOR CP2"/>
    <property type="match status" value="1"/>
</dbReference>
<dbReference type="PANTHER" id="PTHR11037:SF20">
    <property type="entry name" value="PROTEIN GRAINYHEAD"/>
    <property type="match status" value="1"/>
</dbReference>
<dbReference type="Pfam" id="PF25416">
    <property type="entry name" value="GRHL1_C"/>
    <property type="match status" value="1"/>
</dbReference>
<keyword evidence="3" id="KW-0238">DNA-binding</keyword>
<reference evidence="8" key="2">
    <citation type="journal article" date="2023" name="IMA Fungus">
        <title>Comparative genomic study of the Penicillium genus elucidates a diverse pangenome and 15 lateral gene transfer events.</title>
        <authorList>
            <person name="Petersen C."/>
            <person name="Sorensen T."/>
            <person name="Nielsen M.R."/>
            <person name="Sondergaard T.E."/>
            <person name="Sorensen J.L."/>
            <person name="Fitzpatrick D.A."/>
            <person name="Frisvad J.C."/>
            <person name="Nielsen K.L."/>
        </authorList>
    </citation>
    <scope>NUCLEOTIDE SEQUENCE</scope>
    <source>
        <strain evidence="8">IBT 29677</strain>
    </source>
</reference>
<evidence type="ECO:0000259" key="7">
    <source>
        <dbReference type="PROSITE" id="PS51968"/>
    </source>
</evidence>
<keyword evidence="4" id="KW-0804">Transcription</keyword>
<dbReference type="Pfam" id="PF04516">
    <property type="entry name" value="CP2"/>
    <property type="match status" value="1"/>
</dbReference>
<dbReference type="InterPro" id="IPR007604">
    <property type="entry name" value="CP2"/>
</dbReference>
<dbReference type="Proteomes" id="UP001147747">
    <property type="component" value="Unassembled WGS sequence"/>
</dbReference>
<dbReference type="GO" id="GO:0001228">
    <property type="term" value="F:DNA-binding transcription activator activity, RNA polymerase II-specific"/>
    <property type="evidence" value="ECO:0007669"/>
    <property type="project" value="TreeGrafter"/>
</dbReference>
<dbReference type="RefSeq" id="XP_056488780.1">
    <property type="nucleotide sequence ID" value="XM_056629478.1"/>
</dbReference>
<feature type="region of interest" description="Disordered" evidence="6">
    <location>
        <begin position="325"/>
        <end position="360"/>
    </location>
</feature>
<keyword evidence="9" id="KW-1185">Reference proteome</keyword>
<keyword evidence="2" id="KW-0805">Transcription regulation</keyword>
<proteinExistence type="predicted"/>
<dbReference type="InterPro" id="IPR057520">
    <property type="entry name" value="GRHL1/CP2_C"/>
</dbReference>
<dbReference type="EMBL" id="JAPZBU010000006">
    <property type="protein sequence ID" value="KAJ5396728.1"/>
    <property type="molecule type" value="Genomic_DNA"/>
</dbReference>
<protein>
    <recommendedName>
        <fullName evidence="7">Grh/CP2 DB domain-containing protein</fullName>
    </recommendedName>
</protein>
<dbReference type="AlphaFoldDB" id="A0A9W9W118"/>
<dbReference type="GeneID" id="81368458"/>
<organism evidence="8 9">
    <name type="scientific">Penicillium cosmopolitanum</name>
    <dbReference type="NCBI Taxonomy" id="1131564"/>
    <lineage>
        <taxon>Eukaryota</taxon>
        <taxon>Fungi</taxon>
        <taxon>Dikarya</taxon>
        <taxon>Ascomycota</taxon>
        <taxon>Pezizomycotina</taxon>
        <taxon>Eurotiomycetes</taxon>
        <taxon>Eurotiomycetidae</taxon>
        <taxon>Eurotiales</taxon>
        <taxon>Aspergillaceae</taxon>
        <taxon>Penicillium</taxon>
    </lineage>
</organism>
<accession>A0A9W9W118</accession>
<evidence type="ECO:0000256" key="3">
    <source>
        <dbReference type="ARBA" id="ARBA00023125"/>
    </source>
</evidence>
<evidence type="ECO:0000256" key="6">
    <source>
        <dbReference type="SAM" id="MobiDB-lite"/>
    </source>
</evidence>
<evidence type="ECO:0000256" key="1">
    <source>
        <dbReference type="ARBA" id="ARBA00004123"/>
    </source>
</evidence>
<sequence length="594" mass="66571">MSEQRMVPQSQNLDLYTSQLKVPTTFHDLVEGDQFEDPADSNSLGGVNPAVTWNSMDPFSTQDAYGSNQFPRPNLDLESMALPAEPLNFDHIPDNELSWNPTGGAQRMGDNVRHSQNMSYPEGNQFRYPATLRASTAIVNDSSETPVSYLNKGQVYHLRVVDPVPSVAYTTESTQYRTFVRISFDEEQQRSDPAAYWQLWKSARGLNKSDDKIKAVEYVGENNPFMHVEQVSLDGFSVTWTGNPTDRMPQCSIPVRFNFLSTDFTLSKGVKGIQVRLCVKTKQLGELDIQEPEVSFCNVKLFRDHGAERKLSNDAASIRKRIEKLQLQMNDPAPPDCSNKRKRGNISGKSNPDLSYSKNNLQRQGDMSIDLDNAPQQANFQQQLQKRLDALERCFYSSRPESALSLRAEPQDDPELHPIASLNADDPQHSATMGRRESSNGDASSVKSDLAGFNEMETPSSMSSLHDAGNHRISPTSSKLENLPTMPAACFYIRIITNDQPPSEHYRAIYPKSRTVQDLKSKILEKSSAQNSLEISSILHINDTGLKIVVDDEFVHEMAEGQSMTVRIVETPAPSLDASNVFGNNVQHELWLEY</sequence>
<dbReference type="GO" id="GO:0005634">
    <property type="term" value="C:nucleus"/>
    <property type="evidence" value="ECO:0007669"/>
    <property type="project" value="UniProtKB-SubCell"/>
</dbReference>
<dbReference type="InterPro" id="IPR040167">
    <property type="entry name" value="TF_CP2-like"/>
</dbReference>
<feature type="domain" description="Grh/CP2 DB" evidence="7">
    <location>
        <begin position="124"/>
        <end position="364"/>
    </location>
</feature>
<dbReference type="OrthoDB" id="7680836at2759"/>
<evidence type="ECO:0000313" key="8">
    <source>
        <dbReference type="EMBL" id="KAJ5396728.1"/>
    </source>
</evidence>